<name>A0A498J0S7_MALDO</name>
<keyword evidence="4" id="KW-1185">Reference proteome</keyword>
<protein>
    <recommendedName>
        <fullName evidence="2">Trichome birefringence-like C-terminal domain-containing protein</fullName>
    </recommendedName>
</protein>
<proteinExistence type="inferred from homology"/>
<reference evidence="3 4" key="1">
    <citation type="submission" date="2018-10" db="EMBL/GenBank/DDBJ databases">
        <title>A high-quality apple genome assembly.</title>
        <authorList>
            <person name="Hu J."/>
        </authorList>
    </citation>
    <scope>NUCLEOTIDE SEQUENCE [LARGE SCALE GENOMIC DNA]</scope>
    <source>
        <strain evidence="4">cv. HFTH1</strain>
        <tissue evidence="3">Young leaf</tissue>
    </source>
</reference>
<dbReference type="Pfam" id="PF13839">
    <property type="entry name" value="PC-Esterase"/>
    <property type="match status" value="1"/>
</dbReference>
<dbReference type="InterPro" id="IPR026057">
    <property type="entry name" value="TBL_C"/>
</dbReference>
<comment type="caution">
    <text evidence="3">The sequence shown here is derived from an EMBL/GenBank/DDBJ whole genome shotgun (WGS) entry which is preliminary data.</text>
</comment>
<dbReference type="GO" id="GO:0016740">
    <property type="term" value="F:transferase activity"/>
    <property type="evidence" value="ECO:0007669"/>
    <property type="project" value="InterPro"/>
</dbReference>
<feature type="domain" description="Trichome birefringence-like C-terminal" evidence="2">
    <location>
        <begin position="1"/>
        <end position="64"/>
    </location>
</feature>
<dbReference type="EMBL" id="RDQH01000335">
    <property type="protein sequence ID" value="RXH89100.1"/>
    <property type="molecule type" value="Genomic_DNA"/>
</dbReference>
<evidence type="ECO:0000256" key="1">
    <source>
        <dbReference type="ARBA" id="ARBA00007727"/>
    </source>
</evidence>
<accession>A0A498J0S7</accession>
<sequence length="73" mass="8324">MDRMVAYETALRTWATWVDFSVDFNKTQVFFQGEWGDAKSENCRGQTQPLLGSQYPGGSYPAEFVPKKVLRSV</sequence>
<gene>
    <name evidence="3" type="ORF">DVH24_006078</name>
</gene>
<evidence type="ECO:0000259" key="2">
    <source>
        <dbReference type="Pfam" id="PF13839"/>
    </source>
</evidence>
<dbReference type="AlphaFoldDB" id="A0A498J0S7"/>
<organism evidence="3 4">
    <name type="scientific">Malus domestica</name>
    <name type="common">Apple</name>
    <name type="synonym">Pyrus malus</name>
    <dbReference type="NCBI Taxonomy" id="3750"/>
    <lineage>
        <taxon>Eukaryota</taxon>
        <taxon>Viridiplantae</taxon>
        <taxon>Streptophyta</taxon>
        <taxon>Embryophyta</taxon>
        <taxon>Tracheophyta</taxon>
        <taxon>Spermatophyta</taxon>
        <taxon>Magnoliopsida</taxon>
        <taxon>eudicotyledons</taxon>
        <taxon>Gunneridae</taxon>
        <taxon>Pentapetalae</taxon>
        <taxon>rosids</taxon>
        <taxon>fabids</taxon>
        <taxon>Rosales</taxon>
        <taxon>Rosaceae</taxon>
        <taxon>Amygdaloideae</taxon>
        <taxon>Maleae</taxon>
        <taxon>Malus</taxon>
    </lineage>
</organism>
<comment type="similarity">
    <text evidence="1">Belongs to the PC-esterase family. TBL subfamily.</text>
</comment>
<evidence type="ECO:0000313" key="3">
    <source>
        <dbReference type="EMBL" id="RXH89100.1"/>
    </source>
</evidence>
<evidence type="ECO:0000313" key="4">
    <source>
        <dbReference type="Proteomes" id="UP000290289"/>
    </source>
</evidence>
<dbReference type="Proteomes" id="UP000290289">
    <property type="component" value="Chromosome 9"/>
</dbReference>